<dbReference type="EMBL" id="JADKMA010000006">
    <property type="protein sequence ID" value="MBO8190539.1"/>
    <property type="molecule type" value="Genomic_DNA"/>
</dbReference>
<name>A0ABS3X5D0_9ACTN</name>
<gene>
    <name evidence="8 9" type="primary">aroQ</name>
    <name evidence="9" type="ORF">ITI46_02255</name>
</gene>
<dbReference type="RefSeq" id="WP_209237615.1">
    <property type="nucleotide sequence ID" value="NZ_JADKMA010000006.1"/>
</dbReference>
<dbReference type="PIRSF" id="PIRSF001399">
    <property type="entry name" value="DHquinase_II"/>
    <property type="match status" value="1"/>
</dbReference>
<dbReference type="PANTHER" id="PTHR21272">
    <property type="entry name" value="CATABOLIC 3-DEHYDROQUINASE"/>
    <property type="match status" value="1"/>
</dbReference>
<dbReference type="NCBIfam" id="TIGR01088">
    <property type="entry name" value="aroQ"/>
    <property type="match status" value="1"/>
</dbReference>
<evidence type="ECO:0000256" key="4">
    <source>
        <dbReference type="ARBA" id="ARBA00011193"/>
    </source>
</evidence>
<evidence type="ECO:0000256" key="8">
    <source>
        <dbReference type="HAMAP-Rule" id="MF_00169"/>
    </source>
</evidence>
<dbReference type="GO" id="GO:0003855">
    <property type="term" value="F:3-dehydroquinate dehydratase activity"/>
    <property type="evidence" value="ECO:0007669"/>
    <property type="project" value="UniProtKB-EC"/>
</dbReference>
<keyword evidence="7 8" id="KW-0456">Lyase</keyword>
<dbReference type="SUPFAM" id="SSF52304">
    <property type="entry name" value="Type II 3-dehydroquinate dehydratase"/>
    <property type="match status" value="1"/>
</dbReference>
<dbReference type="HAMAP" id="MF_00169">
    <property type="entry name" value="AroQ"/>
    <property type="match status" value="1"/>
</dbReference>
<comment type="pathway">
    <text evidence="2 8">Metabolic intermediate biosynthesis; chorismate biosynthesis; chorismate from D-erythrose 4-phosphate and phosphoenolpyruvate: step 3/7.</text>
</comment>
<feature type="active site" description="Proton acceptor" evidence="8">
    <location>
        <position position="33"/>
    </location>
</feature>
<evidence type="ECO:0000256" key="3">
    <source>
        <dbReference type="ARBA" id="ARBA00011037"/>
    </source>
</evidence>
<dbReference type="Pfam" id="PF01220">
    <property type="entry name" value="DHquinase_II"/>
    <property type="match status" value="1"/>
</dbReference>
<feature type="active site" description="Proton donor" evidence="8">
    <location>
        <position position="110"/>
    </location>
</feature>
<comment type="similarity">
    <text evidence="3 8">Belongs to the type-II 3-dehydroquinase family.</text>
</comment>
<feature type="site" description="Transition state stabilizer" evidence="8">
    <location>
        <position position="28"/>
    </location>
</feature>
<dbReference type="InterPro" id="IPR036441">
    <property type="entry name" value="DHquinase_II_sf"/>
</dbReference>
<keyword evidence="6 8" id="KW-0057">Aromatic amino acid biosynthesis</keyword>
<evidence type="ECO:0000256" key="7">
    <source>
        <dbReference type="ARBA" id="ARBA00023239"/>
    </source>
</evidence>
<evidence type="ECO:0000313" key="9">
    <source>
        <dbReference type="EMBL" id="MBO8190539.1"/>
    </source>
</evidence>
<dbReference type="CDD" id="cd00466">
    <property type="entry name" value="DHQase_II"/>
    <property type="match status" value="1"/>
</dbReference>
<evidence type="ECO:0000256" key="1">
    <source>
        <dbReference type="ARBA" id="ARBA00001864"/>
    </source>
</evidence>
<evidence type="ECO:0000313" key="10">
    <source>
        <dbReference type="Proteomes" id="UP001519064"/>
    </source>
</evidence>
<dbReference type="Gene3D" id="3.40.50.9100">
    <property type="entry name" value="Dehydroquinase, class II"/>
    <property type="match status" value="1"/>
</dbReference>
<dbReference type="PANTHER" id="PTHR21272:SF3">
    <property type="entry name" value="CATABOLIC 3-DEHYDROQUINASE"/>
    <property type="match status" value="1"/>
</dbReference>
<feature type="binding site" evidence="8">
    <location>
        <position position="84"/>
    </location>
    <ligand>
        <name>substrate</name>
    </ligand>
</feature>
<dbReference type="NCBIfam" id="NF003806">
    <property type="entry name" value="PRK05395.1-3"/>
    <property type="match status" value="1"/>
</dbReference>
<reference evidence="9 10" key="1">
    <citation type="submission" date="2020-11" db="EMBL/GenBank/DDBJ databases">
        <title>Streptomyces spirodelae sp. nov., isolated from duckweed.</title>
        <authorList>
            <person name="Saimee Y."/>
            <person name="Duangmal K."/>
        </authorList>
    </citation>
    <scope>NUCLEOTIDE SEQUENCE [LARGE SCALE GENOMIC DNA]</scope>
    <source>
        <strain evidence="9 10">S16-07</strain>
    </source>
</reference>
<feature type="binding site" evidence="8">
    <location>
        <position position="97"/>
    </location>
    <ligand>
        <name>substrate</name>
    </ligand>
</feature>
<comment type="catalytic activity">
    <reaction evidence="1 8">
        <text>3-dehydroquinate = 3-dehydroshikimate + H2O</text>
        <dbReference type="Rhea" id="RHEA:21096"/>
        <dbReference type="ChEBI" id="CHEBI:15377"/>
        <dbReference type="ChEBI" id="CHEBI:16630"/>
        <dbReference type="ChEBI" id="CHEBI:32364"/>
        <dbReference type="EC" id="4.2.1.10"/>
    </reaction>
</comment>
<evidence type="ECO:0000256" key="2">
    <source>
        <dbReference type="ARBA" id="ARBA00004902"/>
    </source>
</evidence>
<feature type="binding site" evidence="8">
    <location>
        <position position="90"/>
    </location>
    <ligand>
        <name>substrate</name>
    </ligand>
</feature>
<organism evidence="9 10">
    <name type="scientific">Streptomyces oryzae</name>
    <dbReference type="NCBI Taxonomy" id="1434886"/>
    <lineage>
        <taxon>Bacteria</taxon>
        <taxon>Bacillati</taxon>
        <taxon>Actinomycetota</taxon>
        <taxon>Actinomycetes</taxon>
        <taxon>Kitasatosporales</taxon>
        <taxon>Streptomycetaceae</taxon>
        <taxon>Streptomyces</taxon>
    </lineage>
</organism>
<keyword evidence="8" id="KW-0028">Amino-acid biosynthesis</keyword>
<protein>
    <recommendedName>
        <fullName evidence="5 8">3-dehydroquinate dehydratase</fullName>
        <shortName evidence="8">3-dehydroquinase</shortName>
        <ecNumber evidence="5 8">4.2.1.10</ecNumber>
    </recommendedName>
    <alternativeName>
        <fullName evidence="8">Type II DHQase</fullName>
    </alternativeName>
</protein>
<comment type="subunit">
    <text evidence="4 8">Homododecamer.</text>
</comment>
<dbReference type="InterPro" id="IPR018509">
    <property type="entry name" value="DHquinase_II_CS"/>
</dbReference>
<dbReference type="InterPro" id="IPR001874">
    <property type="entry name" value="DHquinase_II"/>
</dbReference>
<evidence type="ECO:0000256" key="6">
    <source>
        <dbReference type="ARBA" id="ARBA00023141"/>
    </source>
</evidence>
<feature type="binding site" evidence="8">
    <location>
        <begin position="111"/>
        <end position="112"/>
    </location>
    <ligand>
        <name>substrate</name>
    </ligand>
</feature>
<accession>A0ABS3X5D0</accession>
<dbReference type="Proteomes" id="UP001519064">
    <property type="component" value="Unassembled WGS sequence"/>
</dbReference>
<keyword evidence="10" id="KW-1185">Reference proteome</keyword>
<dbReference type="EC" id="4.2.1.10" evidence="5 8"/>
<dbReference type="NCBIfam" id="NF003805">
    <property type="entry name" value="PRK05395.1-2"/>
    <property type="match status" value="1"/>
</dbReference>
<sequence>MGDCLTGGDAGRTVLFLNGPNLNLLGTREPGTYGSTTLSQVQETVAKTAAEHDLTARFVQSNHEGVLIDAIHAARTECGAIVINPAGFTHTSVALRDALAAVALPTVELHITNVHRREEFRHHSYISAVADALIVGAGTHGYVLATLHAAHLLSR</sequence>
<proteinExistence type="inferred from homology"/>
<dbReference type="PROSITE" id="PS01029">
    <property type="entry name" value="DEHYDROQUINASE_II"/>
    <property type="match status" value="1"/>
</dbReference>
<feature type="binding site" evidence="8">
    <location>
        <position position="121"/>
    </location>
    <ligand>
        <name>substrate</name>
    </ligand>
</feature>
<comment type="caution">
    <text evidence="9">The sequence shown here is derived from an EMBL/GenBank/DDBJ whole genome shotgun (WGS) entry which is preliminary data.</text>
</comment>
<comment type="function">
    <text evidence="8">Catalyzes a trans-dehydration via an enolate intermediate.</text>
</comment>
<dbReference type="NCBIfam" id="NF003807">
    <property type="entry name" value="PRK05395.1-4"/>
    <property type="match status" value="1"/>
</dbReference>
<evidence type="ECO:0000256" key="5">
    <source>
        <dbReference type="ARBA" id="ARBA00012060"/>
    </source>
</evidence>